<dbReference type="PRINTS" id="PR00097">
    <property type="entry name" value="ANTSNTHASEII"/>
</dbReference>
<dbReference type="PROSITE" id="PS51273">
    <property type="entry name" value="GATASE_TYPE_1"/>
    <property type="match status" value="1"/>
</dbReference>
<comment type="caution">
    <text evidence="3">The sequence shown here is derived from an EMBL/GenBank/DDBJ whole genome shotgun (WGS) entry which is preliminary data.</text>
</comment>
<feature type="domain" description="Glutamine amidotransferase" evidence="2">
    <location>
        <begin position="3"/>
        <end position="81"/>
    </location>
</feature>
<dbReference type="InterPro" id="IPR029062">
    <property type="entry name" value="Class_I_gatase-like"/>
</dbReference>
<accession>A0A1V5T533</accession>
<organism evidence="3">
    <name type="scientific">Candidatus Atribacter allofermentans</name>
    <dbReference type="NCBI Taxonomy" id="1852833"/>
    <lineage>
        <taxon>Bacteria</taxon>
        <taxon>Pseudomonadati</taxon>
        <taxon>Atribacterota</taxon>
        <taxon>Atribacteria</taxon>
        <taxon>Atribacterales</taxon>
        <taxon>Atribacteraceae</taxon>
        <taxon>Atribacter</taxon>
    </lineage>
</organism>
<dbReference type="Proteomes" id="UP000485569">
    <property type="component" value="Unassembled WGS sequence"/>
</dbReference>
<dbReference type="Pfam" id="PF00117">
    <property type="entry name" value="GATase"/>
    <property type="match status" value="1"/>
</dbReference>
<dbReference type="EC" id="2.6.1.85" evidence="3"/>
<dbReference type="EMBL" id="MWBQ01000004">
    <property type="protein sequence ID" value="OQA61849.1"/>
    <property type="molecule type" value="Genomic_DNA"/>
</dbReference>
<dbReference type="GO" id="GO:0005829">
    <property type="term" value="C:cytosol"/>
    <property type="evidence" value="ECO:0007669"/>
    <property type="project" value="TreeGrafter"/>
</dbReference>
<dbReference type="InterPro" id="IPR006221">
    <property type="entry name" value="TrpG/PapA_dom"/>
</dbReference>
<evidence type="ECO:0000256" key="1">
    <source>
        <dbReference type="ARBA" id="ARBA00022962"/>
    </source>
</evidence>
<dbReference type="CDD" id="cd01743">
    <property type="entry name" value="GATase1_Anthranilate_Synthase"/>
    <property type="match status" value="1"/>
</dbReference>
<evidence type="ECO:0000259" key="2">
    <source>
        <dbReference type="Pfam" id="PF00117"/>
    </source>
</evidence>
<keyword evidence="3" id="KW-0808">Transferase</keyword>
<keyword evidence="1" id="KW-0315">Glutamine amidotransferase</keyword>
<dbReference type="GO" id="GO:0000162">
    <property type="term" value="P:L-tryptophan biosynthetic process"/>
    <property type="evidence" value="ECO:0007669"/>
    <property type="project" value="TreeGrafter"/>
</dbReference>
<dbReference type="GO" id="GO:0046820">
    <property type="term" value="F:4-amino-4-deoxychorismate synthase activity"/>
    <property type="evidence" value="ECO:0007669"/>
    <property type="project" value="UniProtKB-EC"/>
</dbReference>
<reference evidence="3" key="1">
    <citation type="submission" date="2017-02" db="EMBL/GenBank/DDBJ databases">
        <title>Delving into the versatile metabolic prowess of the omnipresent phylum Bacteroidetes.</title>
        <authorList>
            <person name="Nobu M.K."/>
            <person name="Mei R."/>
            <person name="Narihiro T."/>
            <person name="Kuroda K."/>
            <person name="Liu W.-T."/>
        </authorList>
    </citation>
    <scope>NUCLEOTIDE SEQUENCE</scope>
    <source>
        <strain evidence="3">ADurb.Bin276</strain>
    </source>
</reference>
<evidence type="ECO:0000313" key="3">
    <source>
        <dbReference type="EMBL" id="OQA61849.1"/>
    </source>
</evidence>
<keyword evidence="3" id="KW-0032">Aminotransferase</keyword>
<dbReference type="SUPFAM" id="SSF52317">
    <property type="entry name" value="Class I glutamine amidotransferase-like"/>
    <property type="match status" value="1"/>
</dbReference>
<name>A0A1V5T533_9BACT</name>
<dbReference type="PANTHER" id="PTHR43418:SF4">
    <property type="entry name" value="MULTIFUNCTIONAL TRYPTOPHAN BIOSYNTHESIS PROTEIN"/>
    <property type="match status" value="1"/>
</dbReference>
<gene>
    <name evidence="3" type="primary">pabA_1</name>
    <name evidence="3" type="ORF">BWY41_00014</name>
</gene>
<dbReference type="PANTHER" id="PTHR43418">
    <property type="entry name" value="MULTIFUNCTIONAL TRYPTOPHAN BIOSYNTHESIS PROTEIN-RELATED"/>
    <property type="match status" value="1"/>
</dbReference>
<protein>
    <submittedName>
        <fullName evidence="3">Aminodeoxychorismate/anthranilate synthase component 2</fullName>
        <ecNumber evidence="3">2.6.1.85</ecNumber>
    </submittedName>
</protein>
<dbReference type="GO" id="GO:0004049">
    <property type="term" value="F:anthranilate synthase activity"/>
    <property type="evidence" value="ECO:0007669"/>
    <property type="project" value="TreeGrafter"/>
</dbReference>
<dbReference type="Gene3D" id="3.40.50.880">
    <property type="match status" value="1"/>
</dbReference>
<dbReference type="InterPro" id="IPR050472">
    <property type="entry name" value="Anth_synth/Amidotransfase"/>
</dbReference>
<dbReference type="InterPro" id="IPR017926">
    <property type="entry name" value="GATASE"/>
</dbReference>
<sequence>MVLVLDNYDSFTFNLVQYLEEITQDDFMVCRNDEITLEEIQALKPDRIVISPGPKDPTDVGICNDVISCFAPNIPILGVCLWPSMYRVCFWSSNS</sequence>
<dbReference type="AlphaFoldDB" id="A0A1V5T533"/>
<proteinExistence type="predicted"/>